<reference evidence="4" key="2">
    <citation type="submission" date="2025-08" db="UniProtKB">
        <authorList>
            <consortium name="Ensembl"/>
        </authorList>
    </citation>
    <scope>IDENTIFICATION</scope>
</reference>
<dbReference type="SUPFAM" id="SSF47473">
    <property type="entry name" value="EF-hand"/>
    <property type="match status" value="1"/>
</dbReference>
<feature type="domain" description="EF-hand" evidence="3">
    <location>
        <begin position="93"/>
        <end position="118"/>
    </location>
</feature>
<evidence type="ECO:0000313" key="5">
    <source>
        <dbReference type="Proteomes" id="UP000472267"/>
    </source>
</evidence>
<dbReference type="InterPro" id="IPR018247">
    <property type="entry name" value="EF_Hand_1_Ca_BS"/>
</dbReference>
<evidence type="ECO:0000256" key="1">
    <source>
        <dbReference type="ARBA" id="ARBA00022723"/>
    </source>
</evidence>
<dbReference type="GO" id="GO:0005509">
    <property type="term" value="F:calcium ion binding"/>
    <property type="evidence" value="ECO:0007669"/>
    <property type="project" value="InterPro"/>
</dbReference>
<reference evidence="4" key="1">
    <citation type="submission" date="2019-06" db="EMBL/GenBank/DDBJ databases">
        <authorList>
            <consortium name="Wellcome Sanger Institute Data Sharing"/>
        </authorList>
    </citation>
    <scope>NUCLEOTIDE SEQUENCE [LARGE SCALE GENOMIC DNA]</scope>
</reference>
<dbReference type="Proteomes" id="UP000472267">
    <property type="component" value="Chromosome 22"/>
</dbReference>
<name>A0A672I4P8_SALFA</name>
<evidence type="ECO:0000313" key="4">
    <source>
        <dbReference type="Ensembl" id="ENSSFAP00005036197.1"/>
    </source>
</evidence>
<dbReference type="InterPro" id="IPR002048">
    <property type="entry name" value="EF_hand_dom"/>
</dbReference>
<dbReference type="Gene3D" id="1.10.238.10">
    <property type="entry name" value="EF-hand"/>
    <property type="match status" value="1"/>
</dbReference>
<keyword evidence="1" id="KW-0479">Metal-binding</keyword>
<protein>
    <recommendedName>
        <fullName evidence="3">EF-hand domain-containing protein</fullName>
    </recommendedName>
</protein>
<keyword evidence="2" id="KW-0106">Calcium</keyword>
<dbReference type="InterPro" id="IPR011992">
    <property type="entry name" value="EF-hand-dom_pair"/>
</dbReference>
<accession>A0A672I4P8</accession>
<dbReference type="AlphaFoldDB" id="A0A672I4P8"/>
<dbReference type="Ensembl" id="ENSSFAT00005037556.1">
    <property type="protein sequence ID" value="ENSSFAP00005036197.1"/>
    <property type="gene ID" value="ENSSFAG00005018292.1"/>
</dbReference>
<reference evidence="4" key="3">
    <citation type="submission" date="2025-09" db="UniProtKB">
        <authorList>
            <consortium name="Ensembl"/>
        </authorList>
    </citation>
    <scope>IDENTIFICATION</scope>
</reference>
<sequence length="172" mass="19522">MSGITRKVIKTLTETFQNKQTNKPEPTNSDRGVQGLDRAKFRNSTLLKNFGMADDLIMDRGLKNRDCKFSLHSLAVFLRGTLDEDFNFTYCSHVYDSNGDGYISREEMFRMLKSSLIRQPTEEDPDDGIKDLVEMTLKKMVGCLFVCLLARVALVEVVGPQVRRICQNISSS</sequence>
<proteinExistence type="predicted"/>
<dbReference type="PROSITE" id="PS00018">
    <property type="entry name" value="EF_HAND_1"/>
    <property type="match status" value="1"/>
</dbReference>
<dbReference type="InParanoid" id="A0A672I4P8"/>
<dbReference type="PROSITE" id="PS50222">
    <property type="entry name" value="EF_HAND_2"/>
    <property type="match status" value="1"/>
</dbReference>
<evidence type="ECO:0000256" key="2">
    <source>
        <dbReference type="ARBA" id="ARBA00022837"/>
    </source>
</evidence>
<keyword evidence="5" id="KW-1185">Reference proteome</keyword>
<organism evidence="4 5">
    <name type="scientific">Salarias fasciatus</name>
    <name type="common">Jewelled blenny</name>
    <name type="synonym">Blennius fasciatus</name>
    <dbReference type="NCBI Taxonomy" id="181472"/>
    <lineage>
        <taxon>Eukaryota</taxon>
        <taxon>Metazoa</taxon>
        <taxon>Chordata</taxon>
        <taxon>Craniata</taxon>
        <taxon>Vertebrata</taxon>
        <taxon>Euteleostomi</taxon>
        <taxon>Actinopterygii</taxon>
        <taxon>Neopterygii</taxon>
        <taxon>Teleostei</taxon>
        <taxon>Neoteleostei</taxon>
        <taxon>Acanthomorphata</taxon>
        <taxon>Ovalentaria</taxon>
        <taxon>Blenniimorphae</taxon>
        <taxon>Blenniiformes</taxon>
        <taxon>Blennioidei</taxon>
        <taxon>Blenniidae</taxon>
        <taxon>Salariinae</taxon>
        <taxon>Salarias</taxon>
    </lineage>
</organism>
<evidence type="ECO:0000259" key="3">
    <source>
        <dbReference type="PROSITE" id="PS50222"/>
    </source>
</evidence>